<evidence type="ECO:0000313" key="3">
    <source>
        <dbReference type="EMBL" id="WYK19092.1"/>
    </source>
</evidence>
<feature type="domain" description="Band 7" evidence="2">
    <location>
        <begin position="24"/>
        <end position="195"/>
    </location>
</feature>
<dbReference type="EMBL" id="CP146606">
    <property type="protein sequence ID" value="WYK19092.1"/>
    <property type="molecule type" value="Genomic_DNA"/>
</dbReference>
<dbReference type="Gene3D" id="3.30.479.30">
    <property type="entry name" value="Band 7 domain"/>
    <property type="match status" value="1"/>
</dbReference>
<evidence type="ECO:0000313" key="4">
    <source>
        <dbReference type="Proteomes" id="UP001281305"/>
    </source>
</evidence>
<protein>
    <submittedName>
        <fullName evidence="3">SPFH domain-containing protein</fullName>
    </submittedName>
</protein>
<evidence type="ECO:0000259" key="2">
    <source>
        <dbReference type="Pfam" id="PF01145"/>
    </source>
</evidence>
<keyword evidence="4" id="KW-1185">Reference proteome</keyword>
<comment type="subcellular location">
    <subcellularLocation>
        <location evidence="1">Membrane</location>
        <topology evidence="1">Single-pass membrane protein</topology>
    </subcellularLocation>
</comment>
<proteinExistence type="predicted"/>
<reference evidence="3 4" key="1">
    <citation type="submission" date="2024-02" db="EMBL/GenBank/DDBJ databases">
        <title>Roseovarius strain W115 nov., isolated from a marine algae.</title>
        <authorList>
            <person name="Lee M.W."/>
            <person name="Lee J.K."/>
            <person name="Kim J.M."/>
            <person name="Choi D.G."/>
            <person name="Baek J.H."/>
            <person name="Bayburt H."/>
            <person name="Jung J.J."/>
            <person name="Han D.M."/>
            <person name="Jeon C.O."/>
        </authorList>
    </citation>
    <scope>NUCLEOTIDE SEQUENCE [LARGE SCALE GENOMIC DNA]</scope>
    <source>
        <strain evidence="3 4">W115</strain>
    </source>
</reference>
<dbReference type="RefSeq" id="WP_317055778.1">
    <property type="nucleotide sequence ID" value="NZ_CP146606.1"/>
</dbReference>
<gene>
    <name evidence="3" type="ORF">RZS32_004200</name>
</gene>
<evidence type="ECO:0000256" key="1">
    <source>
        <dbReference type="ARBA" id="ARBA00004167"/>
    </source>
</evidence>
<sequence length="338" mass="36629">MAQITRYPFASHLRAEASSHIRHYREGKIRREGRGLSFWFDPTRGSIIEVPLADRELTFLVKSQSSDYQDLAVQGTVLWRVADAARLSDRVDFTLDLKTGKPKSKPEDHIRSVLSALSRQYVDDYIKALGVRAVLEAGLAPLQTALNAGFAKDPTPEAMGLEVIAVRVANLSPSSELARALQAPTFEALQQQSDEATFARRALAVEKERAIAENELNNQVELAARQAELIAREDANGRAEAEAKAAASKIAAEGAAEAKVIGAEAEATRVRAVEQAQADMEKARMAALSQLAPEALYALAAREFATKLEKIDSVTISPDMVAGLVKQLQGAMPAAARE</sequence>
<accession>A0ABZ2TH87</accession>
<organism evidence="3 4">
    <name type="scientific">Roseovarius rhodophyticola</name>
    <dbReference type="NCBI Taxonomy" id="3080827"/>
    <lineage>
        <taxon>Bacteria</taxon>
        <taxon>Pseudomonadati</taxon>
        <taxon>Pseudomonadota</taxon>
        <taxon>Alphaproteobacteria</taxon>
        <taxon>Rhodobacterales</taxon>
        <taxon>Roseobacteraceae</taxon>
        <taxon>Roseovarius</taxon>
    </lineage>
</organism>
<dbReference type="Pfam" id="PF01145">
    <property type="entry name" value="Band_7"/>
    <property type="match status" value="1"/>
</dbReference>
<dbReference type="InterPro" id="IPR036013">
    <property type="entry name" value="Band_7/SPFH_dom_sf"/>
</dbReference>
<name>A0ABZ2TH87_9RHOB</name>
<dbReference type="InterPro" id="IPR001107">
    <property type="entry name" value="Band_7"/>
</dbReference>
<dbReference type="Proteomes" id="UP001281305">
    <property type="component" value="Chromosome"/>
</dbReference>